<evidence type="ECO:0000313" key="2">
    <source>
        <dbReference type="Proteomes" id="UP000095192"/>
    </source>
</evidence>
<dbReference type="AlphaFoldDB" id="A0A1D3D969"/>
<gene>
    <name evidence="1" type="ORF">cyc_02413</name>
</gene>
<proteinExistence type="predicted"/>
<dbReference type="Proteomes" id="UP000095192">
    <property type="component" value="Unassembled WGS sequence"/>
</dbReference>
<dbReference type="InParanoid" id="A0A1D3D969"/>
<reference evidence="1 2" key="1">
    <citation type="journal article" date="2016" name="BMC Genomics">
        <title>Comparative genomics reveals Cyclospora cayetanensis possesses coccidia-like metabolism and invasion components but unique surface antigens.</title>
        <authorList>
            <person name="Liu S."/>
            <person name="Wang L."/>
            <person name="Zheng H."/>
            <person name="Xu Z."/>
            <person name="Roellig D.M."/>
            <person name="Li N."/>
            <person name="Frace M.A."/>
            <person name="Tang K."/>
            <person name="Arrowood M.J."/>
            <person name="Moss D.M."/>
            <person name="Zhang L."/>
            <person name="Feng Y."/>
            <person name="Xiao L."/>
        </authorList>
    </citation>
    <scope>NUCLEOTIDE SEQUENCE [LARGE SCALE GENOMIC DNA]</scope>
    <source>
        <strain evidence="1 2">CHN_HEN01</strain>
    </source>
</reference>
<comment type="caution">
    <text evidence="1">The sequence shown here is derived from an EMBL/GenBank/DDBJ whole genome shotgun (WGS) entry which is preliminary data.</text>
</comment>
<accession>A0A1D3D969</accession>
<sequence>MASFCKPSHALACAPIYPMAFKPIWFRRCTIGLPPLVLRHGKALSSPACAFCAPSSPKFLSANLSPTLGAKLSSACRMYTTKGFGSSIDPRQGPPLMPVFRMQGPNETAATGVEGSTFFGAAVEGPLPHVVSDRKRKILNGTEYIRRKTGYRGRIRRGRQAPC</sequence>
<organism evidence="1 2">
    <name type="scientific">Cyclospora cayetanensis</name>
    <dbReference type="NCBI Taxonomy" id="88456"/>
    <lineage>
        <taxon>Eukaryota</taxon>
        <taxon>Sar</taxon>
        <taxon>Alveolata</taxon>
        <taxon>Apicomplexa</taxon>
        <taxon>Conoidasida</taxon>
        <taxon>Coccidia</taxon>
        <taxon>Eucoccidiorida</taxon>
        <taxon>Eimeriorina</taxon>
        <taxon>Eimeriidae</taxon>
        <taxon>Cyclospora</taxon>
    </lineage>
</organism>
<dbReference type="EMBL" id="JROU02000212">
    <property type="protein sequence ID" value="OEH80010.1"/>
    <property type="molecule type" value="Genomic_DNA"/>
</dbReference>
<name>A0A1D3D969_9EIME</name>
<evidence type="ECO:0000313" key="1">
    <source>
        <dbReference type="EMBL" id="OEH80010.1"/>
    </source>
</evidence>
<keyword evidence="2" id="KW-1185">Reference proteome</keyword>
<protein>
    <submittedName>
        <fullName evidence="1">Uncharacterized protein</fullName>
    </submittedName>
</protein>
<dbReference type="VEuPathDB" id="ToxoDB:cyc_02413"/>